<feature type="compositionally biased region" description="Low complexity" evidence="2">
    <location>
        <begin position="131"/>
        <end position="144"/>
    </location>
</feature>
<evidence type="ECO:0000256" key="1">
    <source>
        <dbReference type="ARBA" id="ARBA00022729"/>
    </source>
</evidence>
<dbReference type="GeneID" id="81399470"/>
<feature type="compositionally biased region" description="Gly residues" evidence="2">
    <location>
        <begin position="145"/>
        <end position="156"/>
    </location>
</feature>
<keyword evidence="1 3" id="KW-0732">Signal</keyword>
<dbReference type="PANTHER" id="PTHR31836">
    <property type="match status" value="1"/>
</dbReference>
<feature type="compositionally biased region" description="Pro residues" evidence="2">
    <location>
        <begin position="112"/>
        <end position="130"/>
    </location>
</feature>
<evidence type="ECO:0000256" key="2">
    <source>
        <dbReference type="SAM" id="MobiDB-lite"/>
    </source>
</evidence>
<sequence>MAPLSKTFALAGAFFAIAGFAQPLERRGPVVWKTVTEVDWTTVEVTTTIQPTQVTSTATLVPVSASAAPTQPAEKEKQPEPATTSTSTQAPAPAPSSEDSSPAPEPTTQQPAPAPSPEPSSEPAPAPAPEPSSTSTSTAPAETSTGGGSGGSGGSSSGPCSSGSPCTGQLTFYDTATSASAPSSCGFTNDGGNERVLALPVGIMKDGDCGKMVKIEYDGKTTHGKVVDKCMGCDDSSIDLSRALFGDLASESVGRIHGAKWSIQ</sequence>
<dbReference type="AlphaFoldDB" id="A0A9W9JUC0"/>
<feature type="region of interest" description="Disordered" evidence="2">
    <location>
        <begin position="60"/>
        <end position="164"/>
    </location>
</feature>
<evidence type="ECO:0000256" key="3">
    <source>
        <dbReference type="SAM" id="SignalP"/>
    </source>
</evidence>
<dbReference type="PANTHER" id="PTHR31836:SF28">
    <property type="entry name" value="SRCR DOMAIN-CONTAINING PROTEIN-RELATED"/>
    <property type="match status" value="1"/>
</dbReference>
<dbReference type="CDD" id="cd22191">
    <property type="entry name" value="DPBB_RlpA_EXP_N-like"/>
    <property type="match status" value="1"/>
</dbReference>
<dbReference type="RefSeq" id="XP_056506799.1">
    <property type="nucleotide sequence ID" value="XM_056660301.1"/>
</dbReference>
<dbReference type="OrthoDB" id="623670at2759"/>
<gene>
    <name evidence="4" type="ORF">NUU61_009776</name>
</gene>
<protein>
    <recommendedName>
        <fullName evidence="6">Allergen Asp f 7</fullName>
    </recommendedName>
</protein>
<keyword evidence="5" id="KW-1185">Reference proteome</keyword>
<accession>A0A9W9JUC0</accession>
<evidence type="ECO:0000313" key="4">
    <source>
        <dbReference type="EMBL" id="KAJ5081512.1"/>
    </source>
</evidence>
<dbReference type="Gene3D" id="2.40.40.10">
    <property type="entry name" value="RlpA-like domain"/>
    <property type="match status" value="1"/>
</dbReference>
<dbReference type="Proteomes" id="UP001141434">
    <property type="component" value="Unassembled WGS sequence"/>
</dbReference>
<reference evidence="4" key="2">
    <citation type="journal article" date="2023" name="IMA Fungus">
        <title>Comparative genomic study of the Penicillium genus elucidates a diverse pangenome and 15 lateral gene transfer events.</title>
        <authorList>
            <person name="Petersen C."/>
            <person name="Sorensen T."/>
            <person name="Nielsen M.R."/>
            <person name="Sondergaard T.E."/>
            <person name="Sorensen J.L."/>
            <person name="Fitzpatrick D.A."/>
            <person name="Frisvad J.C."/>
            <person name="Nielsen K.L."/>
        </authorList>
    </citation>
    <scope>NUCLEOTIDE SEQUENCE</scope>
    <source>
        <strain evidence="4">IBT 34128</strain>
    </source>
</reference>
<feature type="signal peptide" evidence="3">
    <location>
        <begin position="1"/>
        <end position="21"/>
    </location>
</feature>
<name>A0A9W9JUC0_9EURO</name>
<dbReference type="InterPro" id="IPR051477">
    <property type="entry name" value="Expansin_CellWall"/>
</dbReference>
<organism evidence="4 5">
    <name type="scientific">Penicillium alfredii</name>
    <dbReference type="NCBI Taxonomy" id="1506179"/>
    <lineage>
        <taxon>Eukaryota</taxon>
        <taxon>Fungi</taxon>
        <taxon>Dikarya</taxon>
        <taxon>Ascomycota</taxon>
        <taxon>Pezizomycotina</taxon>
        <taxon>Eurotiomycetes</taxon>
        <taxon>Eurotiomycetidae</taxon>
        <taxon>Eurotiales</taxon>
        <taxon>Aspergillaceae</taxon>
        <taxon>Penicillium</taxon>
    </lineage>
</organism>
<dbReference type="InterPro" id="IPR036908">
    <property type="entry name" value="RlpA-like_sf"/>
</dbReference>
<proteinExistence type="predicted"/>
<feature type="compositionally biased region" description="Low complexity" evidence="2">
    <location>
        <begin position="81"/>
        <end position="111"/>
    </location>
</feature>
<evidence type="ECO:0000313" key="5">
    <source>
        <dbReference type="Proteomes" id="UP001141434"/>
    </source>
</evidence>
<evidence type="ECO:0008006" key="6">
    <source>
        <dbReference type="Google" id="ProtNLM"/>
    </source>
</evidence>
<dbReference type="SUPFAM" id="SSF50685">
    <property type="entry name" value="Barwin-like endoglucanases"/>
    <property type="match status" value="1"/>
</dbReference>
<comment type="caution">
    <text evidence="4">The sequence shown here is derived from an EMBL/GenBank/DDBJ whole genome shotgun (WGS) entry which is preliminary data.</text>
</comment>
<reference evidence="4" key="1">
    <citation type="submission" date="2022-11" db="EMBL/GenBank/DDBJ databases">
        <authorList>
            <person name="Petersen C."/>
        </authorList>
    </citation>
    <scope>NUCLEOTIDE SEQUENCE</scope>
    <source>
        <strain evidence="4">IBT 34128</strain>
    </source>
</reference>
<feature type="chain" id="PRO_5040840765" description="Allergen Asp f 7" evidence="3">
    <location>
        <begin position="22"/>
        <end position="264"/>
    </location>
</feature>
<dbReference type="EMBL" id="JAPMSZ010000012">
    <property type="protein sequence ID" value="KAJ5081512.1"/>
    <property type="molecule type" value="Genomic_DNA"/>
</dbReference>